<dbReference type="InterPro" id="IPR003646">
    <property type="entry name" value="SH3-like_bac-type"/>
</dbReference>
<dbReference type="GO" id="GO:0004040">
    <property type="term" value="F:amidase activity"/>
    <property type="evidence" value="ECO:0007669"/>
    <property type="project" value="InterPro"/>
</dbReference>
<gene>
    <name evidence="3" type="ORF">OZZ17_01500</name>
</gene>
<organism evidence="3 4">
    <name type="scientific">Mediterraneibacter gnavus</name>
    <name type="common">Ruminococcus gnavus</name>
    <dbReference type="NCBI Taxonomy" id="33038"/>
    <lineage>
        <taxon>Bacteria</taxon>
        <taxon>Bacillati</taxon>
        <taxon>Bacillota</taxon>
        <taxon>Clostridia</taxon>
        <taxon>Lachnospirales</taxon>
        <taxon>Lachnospiraceae</taxon>
        <taxon>Mediterraneibacter</taxon>
    </lineage>
</organism>
<evidence type="ECO:0000313" key="3">
    <source>
        <dbReference type="EMBL" id="MCZ0666216.1"/>
    </source>
</evidence>
<dbReference type="PROSITE" id="PS51257">
    <property type="entry name" value="PROKAR_LIPOPROTEIN"/>
    <property type="match status" value="1"/>
</dbReference>
<dbReference type="SUPFAM" id="SSF55846">
    <property type="entry name" value="N-acetylmuramoyl-L-alanine amidase-like"/>
    <property type="match status" value="1"/>
</dbReference>
<dbReference type="Pfam" id="PF01832">
    <property type="entry name" value="Glucosaminidase"/>
    <property type="match status" value="1"/>
</dbReference>
<accession>A0A9Q4EWG2</accession>
<dbReference type="RefSeq" id="WP_268803244.1">
    <property type="nucleotide sequence ID" value="NZ_JAPRAY010000002.1"/>
</dbReference>
<keyword evidence="1" id="KW-0378">Hydrolase</keyword>
<dbReference type="Gene3D" id="3.40.80.10">
    <property type="entry name" value="Peptidoglycan recognition protein-like"/>
    <property type="match status" value="1"/>
</dbReference>
<dbReference type="Pfam" id="PF01510">
    <property type="entry name" value="Amidase_2"/>
    <property type="match status" value="1"/>
</dbReference>
<reference evidence="3" key="1">
    <citation type="submission" date="2022-11" db="EMBL/GenBank/DDBJ databases">
        <title>Temperate bacteriophages infecting mucin-degrading bacterium Ruminococcus gnavus from the human gut.</title>
        <authorList>
            <person name="Buttimer C."/>
        </authorList>
    </citation>
    <scope>NUCLEOTIDE SEQUENCE</scope>
    <source>
        <strain evidence="3">CCUG 49994</strain>
    </source>
</reference>
<dbReference type="AlphaFoldDB" id="A0A9Q4EWG2"/>
<name>A0A9Q4EWG2_MEDGN</name>
<dbReference type="PANTHER" id="PTHR33308">
    <property type="entry name" value="PEPTIDOGLYCAN HYDROLASE FLGJ"/>
    <property type="match status" value="1"/>
</dbReference>
<comment type="caution">
    <text evidence="3">The sequence shown here is derived from an EMBL/GenBank/DDBJ whole genome shotgun (WGS) entry which is preliminary data.</text>
</comment>
<dbReference type="InterPro" id="IPR036505">
    <property type="entry name" value="Amidase/PGRP_sf"/>
</dbReference>
<dbReference type="Gene3D" id="4.10.80.30">
    <property type="entry name" value="DNA polymerase, domain 6"/>
    <property type="match status" value="1"/>
</dbReference>
<dbReference type="EMBL" id="JAPRAY010000002">
    <property type="protein sequence ID" value="MCZ0666216.1"/>
    <property type="molecule type" value="Genomic_DNA"/>
</dbReference>
<protein>
    <submittedName>
        <fullName evidence="3">Glucosaminidase domain-containing protein</fullName>
    </submittedName>
</protein>
<dbReference type="Gene3D" id="1.10.530.10">
    <property type="match status" value="1"/>
</dbReference>
<evidence type="ECO:0000259" key="2">
    <source>
        <dbReference type="PROSITE" id="PS51781"/>
    </source>
</evidence>
<dbReference type="Gene3D" id="2.30.30.40">
    <property type="entry name" value="SH3 Domains"/>
    <property type="match status" value="1"/>
</dbReference>
<dbReference type="PROSITE" id="PS51781">
    <property type="entry name" value="SH3B"/>
    <property type="match status" value="1"/>
</dbReference>
<dbReference type="InterPro" id="IPR002502">
    <property type="entry name" value="Amidase_domain"/>
</dbReference>
<sequence length="508" mass="55071">MTEKEFVEKIGPLATEDMMESGILASITVAQACLESGYGTTELAENANNLFGMKCILSGNTWESVWDGVSKYTKPTKEQNTDGTEYIITADFRKYPDILDSIKDHSCYLNGALNGNSLRYAGLSGEKNYRKAAELIKAGNYATDISYVDKLCSLIERWNLTKYDKEEHDMSNSSLVNCVVKSPNHSGSRTHSIDRITPHCVVGQLSAEGIGGCFTSPSVQASCNYGIGKDGRVCLIVDEANRSWCSSSNANDQRAVTIECASDMSEPYSMTNAVYEKLIQLCIDICKRNGKTKLIWFADKNKSLNYSPKSNEMVLTVHRWFANKSCPGDWLYSRLGDVANRVTAQLNGSSGGGTTGGGNTSGGSGNYKTGMYKVNVGDLNIRKGPGTNYDINGVITDKGTYTITEIQNGSWGKLKSGAGWINVDKDYCAYRGASSSGGNTAESSGSFQVQVSISDLYIRKGPGTNYGNNGFCPKGVYTIVETKSAGGYTWGRLKSGAGWIALEHTKRL</sequence>
<dbReference type="GO" id="GO:0009253">
    <property type="term" value="P:peptidoglycan catabolic process"/>
    <property type="evidence" value="ECO:0007669"/>
    <property type="project" value="InterPro"/>
</dbReference>
<dbReference type="SMART" id="SM00047">
    <property type="entry name" value="LYZ2"/>
    <property type="match status" value="1"/>
</dbReference>
<proteinExistence type="predicted"/>
<dbReference type="InterPro" id="IPR002901">
    <property type="entry name" value="MGlyc_endo_b_GlcNAc-like_dom"/>
</dbReference>
<dbReference type="Proteomes" id="UP001079535">
    <property type="component" value="Unassembled WGS sequence"/>
</dbReference>
<evidence type="ECO:0000313" key="4">
    <source>
        <dbReference type="Proteomes" id="UP001079535"/>
    </source>
</evidence>
<dbReference type="GO" id="GO:0008745">
    <property type="term" value="F:N-acetylmuramoyl-L-alanine amidase activity"/>
    <property type="evidence" value="ECO:0007669"/>
    <property type="project" value="InterPro"/>
</dbReference>
<dbReference type="PANTHER" id="PTHR33308:SF10">
    <property type="entry name" value="EXO-GLUCOSAMINIDASE LYTG"/>
    <property type="match status" value="1"/>
</dbReference>
<evidence type="ECO:0000256" key="1">
    <source>
        <dbReference type="ARBA" id="ARBA00022801"/>
    </source>
</evidence>
<dbReference type="InterPro" id="IPR051056">
    <property type="entry name" value="Glycosyl_Hydrolase_73"/>
</dbReference>
<feature type="domain" description="SH3b" evidence="2">
    <location>
        <begin position="369"/>
        <end position="443"/>
    </location>
</feature>